<gene>
    <name evidence="1" type="ORF">PV07_12649</name>
</gene>
<dbReference type="RefSeq" id="XP_016242161.1">
    <property type="nucleotide sequence ID" value="XM_016400193.1"/>
</dbReference>
<name>A0A0D2BU56_9EURO</name>
<reference evidence="1 2" key="1">
    <citation type="submission" date="2015-01" db="EMBL/GenBank/DDBJ databases">
        <title>The Genome Sequence of Cladophialophora immunda CBS83496.</title>
        <authorList>
            <consortium name="The Broad Institute Genomics Platform"/>
            <person name="Cuomo C."/>
            <person name="de Hoog S."/>
            <person name="Gorbushina A."/>
            <person name="Stielow B."/>
            <person name="Teixiera M."/>
            <person name="Abouelleil A."/>
            <person name="Chapman S.B."/>
            <person name="Priest M."/>
            <person name="Young S.K."/>
            <person name="Wortman J."/>
            <person name="Nusbaum C."/>
            <person name="Birren B."/>
        </authorList>
    </citation>
    <scope>NUCLEOTIDE SEQUENCE [LARGE SCALE GENOMIC DNA]</scope>
    <source>
        <strain evidence="1 2">CBS 83496</strain>
    </source>
</reference>
<dbReference type="Proteomes" id="UP000054466">
    <property type="component" value="Unassembled WGS sequence"/>
</dbReference>
<proteinExistence type="predicted"/>
<sequence length="521" mass="58988">MALSTSLHPSTEDLVLRLQFLDHFIISNVPREIRAASWAATFDRQVDYTRDGLGCVTAVQPHDPSTEPIIWRWTKRLSHQQSNHEYIDDLLGDPLFERFGHRIIIDQMSSVLSDYYRPWPGAESTRDWAENVDETPFRLRRRFAVHVSTKKFWTLEHTIQRFSGAVALRVDRDSADRTPIPPKYVNEIVDEGRLRLLQIFGPSVEDLQALSSAIPSTVRRLDIGLGDGPIWNVGDSLELREFVGLKGLVNIEDLRIHRLNPWPEFYRFLADSCPDKLSTLELSFDVPHIPAEDDMRLLGVALPELKSLTLRCLDISDKPTGGTFSLSSIGHLPRLTHLTVLGYESLVDLECLPTSLTHLELSQLQGSWQALGKLSHLHTLKVNLHSPADAVMDLNHLSSSLRYLSIDSTEVAKVDGAPSSGLAALYISPRIDLTHKQLMRKRDILLKTTYNGDWTDDFSRAWALSEIKEIKTRLADLQVAIPPAYEDQHSEARTTYLGDLNKYRIHGSTIPQIRSPDHLSI</sequence>
<keyword evidence="2" id="KW-1185">Reference proteome</keyword>
<dbReference type="InterPro" id="IPR032675">
    <property type="entry name" value="LRR_dom_sf"/>
</dbReference>
<dbReference type="Gene3D" id="3.80.10.10">
    <property type="entry name" value="Ribonuclease Inhibitor"/>
    <property type="match status" value="1"/>
</dbReference>
<dbReference type="SUPFAM" id="SSF52047">
    <property type="entry name" value="RNI-like"/>
    <property type="match status" value="1"/>
</dbReference>
<evidence type="ECO:0000313" key="1">
    <source>
        <dbReference type="EMBL" id="KIW21945.1"/>
    </source>
</evidence>
<dbReference type="HOGENOM" id="CLU_522737_0_0_1"/>
<dbReference type="EMBL" id="KN847078">
    <property type="protein sequence ID" value="KIW21945.1"/>
    <property type="molecule type" value="Genomic_DNA"/>
</dbReference>
<accession>A0A0D2BU56</accession>
<dbReference type="VEuPathDB" id="FungiDB:PV07_12649"/>
<dbReference type="AlphaFoldDB" id="A0A0D2BU56"/>
<organism evidence="1 2">
    <name type="scientific">Cladophialophora immunda</name>
    <dbReference type="NCBI Taxonomy" id="569365"/>
    <lineage>
        <taxon>Eukaryota</taxon>
        <taxon>Fungi</taxon>
        <taxon>Dikarya</taxon>
        <taxon>Ascomycota</taxon>
        <taxon>Pezizomycotina</taxon>
        <taxon>Eurotiomycetes</taxon>
        <taxon>Chaetothyriomycetidae</taxon>
        <taxon>Chaetothyriales</taxon>
        <taxon>Herpotrichiellaceae</taxon>
        <taxon>Cladophialophora</taxon>
    </lineage>
</organism>
<evidence type="ECO:0000313" key="2">
    <source>
        <dbReference type="Proteomes" id="UP000054466"/>
    </source>
</evidence>
<protein>
    <submittedName>
        <fullName evidence="1">Uncharacterized protein</fullName>
    </submittedName>
</protein>
<dbReference type="GeneID" id="27351843"/>